<protein>
    <submittedName>
        <fullName evidence="1">Uncharacterized protein</fullName>
    </submittedName>
</protein>
<proteinExistence type="predicted"/>
<dbReference type="EMBL" id="CP003332">
    <property type="protein sequence ID" value="AFJ60347.1"/>
    <property type="molecule type" value="Genomic_DNA"/>
</dbReference>
<dbReference type="Proteomes" id="UP000002878">
    <property type="component" value="Chromosome"/>
</dbReference>
<dbReference type="AlphaFoldDB" id="I2C123"/>
<dbReference type="KEGG" id="bqy:MUS_0265"/>
<evidence type="ECO:0000313" key="1">
    <source>
        <dbReference type="EMBL" id="AFJ60347.1"/>
    </source>
</evidence>
<name>I2C123_BACAY</name>
<dbReference type="PATRIC" id="fig|1126211.3.peg.257"/>
<organism evidence="1 2">
    <name type="scientific">Bacillus amyloliquefaciens (strain Y2)</name>
    <name type="common">Bacillus amyloliquefaciens subsp. plantarum (strain B9601-Y2)</name>
    <dbReference type="NCBI Taxonomy" id="1155777"/>
    <lineage>
        <taxon>Bacteria</taxon>
        <taxon>Bacillati</taxon>
        <taxon>Bacillota</taxon>
        <taxon>Bacilli</taxon>
        <taxon>Bacillales</taxon>
        <taxon>Bacillaceae</taxon>
        <taxon>Bacillus</taxon>
        <taxon>Bacillus amyloliquefaciens group</taxon>
    </lineage>
</organism>
<reference evidence="1 2" key="1">
    <citation type="journal article" date="2012" name="J. Biotechnol.">
        <title>Genome sequence of the plant growth promoting strain Bacillus amyloliquefaciens subsp. plantarum B9601-Y2 and expression of mersacidin and other secondary metabolites.</title>
        <authorList>
            <person name="He P."/>
            <person name="Hao K."/>
            <person name="Blom J."/>
            <person name="Ruckert C."/>
            <person name="Vater J."/>
            <person name="Mao Z."/>
            <person name="Wu Y."/>
            <person name="Hou M."/>
            <person name="He P."/>
            <person name="He Y."/>
            <person name="Borriss R."/>
        </authorList>
    </citation>
    <scope>NUCLEOTIDE SEQUENCE [LARGE SCALE GENOMIC DNA]</scope>
    <source>
        <strain evidence="1">Y2</strain>
    </source>
</reference>
<evidence type="ECO:0000313" key="2">
    <source>
        <dbReference type="Proteomes" id="UP000002878"/>
    </source>
</evidence>
<accession>I2C123</accession>
<gene>
    <name evidence="1" type="ORF">MUS_0265</name>
</gene>
<dbReference type="HOGENOM" id="CLU_3265124_0_0_9"/>
<sequence length="41" mass="4818">MSLFLPDVNTEHVPGFDRLKTKGIIKRTMKPKLPRSFFHYA</sequence>